<protein>
    <submittedName>
        <fullName evidence="1">Uncharacterized protein</fullName>
    </submittedName>
</protein>
<proteinExistence type="predicted"/>
<dbReference type="KEGG" id="dmm:dnm_026480"/>
<organism evidence="1 2">
    <name type="scientific">Desulfonema magnum</name>
    <dbReference type="NCBI Taxonomy" id="45655"/>
    <lineage>
        <taxon>Bacteria</taxon>
        <taxon>Pseudomonadati</taxon>
        <taxon>Thermodesulfobacteriota</taxon>
        <taxon>Desulfobacteria</taxon>
        <taxon>Desulfobacterales</taxon>
        <taxon>Desulfococcaceae</taxon>
        <taxon>Desulfonema</taxon>
    </lineage>
</organism>
<dbReference type="EMBL" id="CP061800">
    <property type="protein sequence ID" value="QTA86624.1"/>
    <property type="molecule type" value="Genomic_DNA"/>
</dbReference>
<evidence type="ECO:0000313" key="1">
    <source>
        <dbReference type="EMBL" id="QTA86624.1"/>
    </source>
</evidence>
<gene>
    <name evidence="1" type="ORF">dnm_026480</name>
</gene>
<dbReference type="Proteomes" id="UP000663722">
    <property type="component" value="Chromosome"/>
</dbReference>
<name>A0A975GMF1_9BACT</name>
<reference evidence="1" key="1">
    <citation type="journal article" date="2021" name="Microb. Physiol.">
        <title>Proteogenomic Insights into the Physiology of Marine, Sulfate-Reducing, Filamentous Desulfonema limicola and Desulfonema magnum.</title>
        <authorList>
            <person name="Schnaars V."/>
            <person name="Wohlbrand L."/>
            <person name="Scheve S."/>
            <person name="Hinrichs C."/>
            <person name="Reinhardt R."/>
            <person name="Rabus R."/>
        </authorList>
    </citation>
    <scope>NUCLEOTIDE SEQUENCE</scope>
    <source>
        <strain evidence="1">4be13</strain>
    </source>
</reference>
<dbReference type="AlphaFoldDB" id="A0A975GMF1"/>
<evidence type="ECO:0000313" key="2">
    <source>
        <dbReference type="Proteomes" id="UP000663722"/>
    </source>
</evidence>
<accession>A0A975GMF1</accession>
<keyword evidence="2" id="KW-1185">Reference proteome</keyword>
<sequence length="37" mass="4295">MSYILTFPTSGTFFPKEHDCQVRDTSLSFLMIKVPEK</sequence>